<evidence type="ECO:0000313" key="3">
    <source>
        <dbReference type="Proteomes" id="UP000733611"/>
    </source>
</evidence>
<sequence>MRFGYYLPLDPKPMLADLLFFLTENDTWYEGYSTEQRIQDYMDAYDEAPQGVPVSHYLIQQHLEEMGMDDDYTVADVTTPLSEEELACVDDLEAFVVHFGSEVCYEAPVYEQIAYYLEKLSYARFKAKMSSKKTQEDPEPISLLLYHKYCEETGTEPDPELLENHPYVQAHPEKYPHLSDE</sequence>
<protein>
    <submittedName>
        <fullName evidence="2">Uncharacterized protein</fullName>
    </submittedName>
</protein>
<comment type="caution">
    <text evidence="2">The sequence shown here is derived from an EMBL/GenBank/DDBJ whole genome shotgun (WGS) entry which is preliminary data.</text>
</comment>
<evidence type="ECO:0000313" key="2">
    <source>
        <dbReference type="EMBL" id="MBU3844042.1"/>
    </source>
</evidence>
<name>A0A948TFZ4_9GAMM</name>
<dbReference type="AlphaFoldDB" id="A0A948TFZ4"/>
<gene>
    <name evidence="2" type="ORF">H9847_04110</name>
</gene>
<evidence type="ECO:0000256" key="1">
    <source>
        <dbReference type="SAM" id="MobiDB-lite"/>
    </source>
</evidence>
<reference evidence="2" key="2">
    <citation type="submission" date="2021-04" db="EMBL/GenBank/DDBJ databases">
        <authorList>
            <person name="Gilroy R."/>
        </authorList>
    </citation>
    <scope>NUCLEOTIDE SEQUENCE</scope>
    <source>
        <strain evidence="2">378</strain>
    </source>
</reference>
<dbReference type="EMBL" id="JAHLFE010000078">
    <property type="protein sequence ID" value="MBU3844042.1"/>
    <property type="molecule type" value="Genomic_DNA"/>
</dbReference>
<organism evidence="2 3">
    <name type="scientific">Candidatus Anaerobiospirillum pullicola</name>
    <dbReference type="NCBI Taxonomy" id="2838451"/>
    <lineage>
        <taxon>Bacteria</taxon>
        <taxon>Pseudomonadati</taxon>
        <taxon>Pseudomonadota</taxon>
        <taxon>Gammaproteobacteria</taxon>
        <taxon>Aeromonadales</taxon>
        <taxon>Succinivibrionaceae</taxon>
        <taxon>Anaerobiospirillum</taxon>
    </lineage>
</organism>
<proteinExistence type="predicted"/>
<feature type="region of interest" description="Disordered" evidence="1">
    <location>
        <begin position="155"/>
        <end position="181"/>
    </location>
</feature>
<dbReference type="Proteomes" id="UP000733611">
    <property type="component" value="Unassembled WGS sequence"/>
</dbReference>
<feature type="compositionally biased region" description="Basic and acidic residues" evidence="1">
    <location>
        <begin position="171"/>
        <end position="181"/>
    </location>
</feature>
<reference evidence="2" key="1">
    <citation type="journal article" date="2021" name="PeerJ">
        <title>Extensive microbial diversity within the chicken gut microbiome revealed by metagenomics and culture.</title>
        <authorList>
            <person name="Gilroy R."/>
            <person name="Ravi A."/>
            <person name="Getino M."/>
            <person name="Pursley I."/>
            <person name="Horton D.L."/>
            <person name="Alikhan N.F."/>
            <person name="Baker D."/>
            <person name="Gharbi K."/>
            <person name="Hall N."/>
            <person name="Watson M."/>
            <person name="Adriaenssens E.M."/>
            <person name="Foster-Nyarko E."/>
            <person name="Jarju S."/>
            <person name="Secka A."/>
            <person name="Antonio M."/>
            <person name="Oren A."/>
            <person name="Chaudhuri R.R."/>
            <person name="La Ragione R."/>
            <person name="Hildebrand F."/>
            <person name="Pallen M.J."/>
        </authorList>
    </citation>
    <scope>NUCLEOTIDE SEQUENCE</scope>
    <source>
        <strain evidence="2">378</strain>
    </source>
</reference>
<accession>A0A948TFZ4</accession>